<proteinExistence type="predicted"/>
<evidence type="ECO:0000256" key="1">
    <source>
        <dbReference type="SAM" id="MobiDB-lite"/>
    </source>
</evidence>
<name>A0A834XEG8_9FABA</name>
<dbReference type="Proteomes" id="UP000634136">
    <property type="component" value="Unassembled WGS sequence"/>
</dbReference>
<keyword evidence="3" id="KW-1185">Reference proteome</keyword>
<dbReference type="AlphaFoldDB" id="A0A834XEG8"/>
<evidence type="ECO:0000313" key="2">
    <source>
        <dbReference type="EMBL" id="KAF7842899.1"/>
    </source>
</evidence>
<gene>
    <name evidence="2" type="ORF">G2W53_005197</name>
</gene>
<accession>A0A834XEG8</accession>
<sequence>MGQRVGILPKTPGRLPKTSK</sequence>
<evidence type="ECO:0000313" key="3">
    <source>
        <dbReference type="Proteomes" id="UP000634136"/>
    </source>
</evidence>
<organism evidence="2 3">
    <name type="scientific">Senna tora</name>
    <dbReference type="NCBI Taxonomy" id="362788"/>
    <lineage>
        <taxon>Eukaryota</taxon>
        <taxon>Viridiplantae</taxon>
        <taxon>Streptophyta</taxon>
        <taxon>Embryophyta</taxon>
        <taxon>Tracheophyta</taxon>
        <taxon>Spermatophyta</taxon>
        <taxon>Magnoliopsida</taxon>
        <taxon>eudicotyledons</taxon>
        <taxon>Gunneridae</taxon>
        <taxon>Pentapetalae</taxon>
        <taxon>rosids</taxon>
        <taxon>fabids</taxon>
        <taxon>Fabales</taxon>
        <taxon>Fabaceae</taxon>
        <taxon>Caesalpinioideae</taxon>
        <taxon>Cassia clade</taxon>
        <taxon>Senna</taxon>
    </lineage>
</organism>
<reference evidence="2" key="1">
    <citation type="submission" date="2020-09" db="EMBL/GenBank/DDBJ databases">
        <title>Genome-Enabled Discovery of Anthraquinone Biosynthesis in Senna tora.</title>
        <authorList>
            <person name="Kang S.-H."/>
            <person name="Pandey R.P."/>
            <person name="Lee C.-M."/>
            <person name="Sim J.-S."/>
            <person name="Jeong J.-T."/>
            <person name="Choi B.-S."/>
            <person name="Jung M."/>
            <person name="Ginzburg D."/>
            <person name="Zhao K."/>
            <person name="Won S.Y."/>
            <person name="Oh T.-J."/>
            <person name="Yu Y."/>
            <person name="Kim N.-H."/>
            <person name="Lee O.R."/>
            <person name="Lee T.-H."/>
            <person name="Bashyal P."/>
            <person name="Kim T.-S."/>
            <person name="Lee W.-H."/>
            <person name="Kawkins C."/>
            <person name="Kim C.-K."/>
            <person name="Kim J.S."/>
            <person name="Ahn B.O."/>
            <person name="Rhee S.Y."/>
            <person name="Sohng J.K."/>
        </authorList>
    </citation>
    <scope>NUCLEOTIDE SEQUENCE</scope>
    <source>
        <tissue evidence="2">Leaf</tissue>
    </source>
</reference>
<protein>
    <submittedName>
        <fullName evidence="2">Uncharacterized protein</fullName>
    </submittedName>
</protein>
<comment type="caution">
    <text evidence="2">The sequence shown here is derived from an EMBL/GenBank/DDBJ whole genome shotgun (WGS) entry which is preliminary data.</text>
</comment>
<feature type="region of interest" description="Disordered" evidence="1">
    <location>
        <begin position="1"/>
        <end position="20"/>
    </location>
</feature>
<dbReference type="EMBL" id="JAAIUW010000002">
    <property type="protein sequence ID" value="KAF7842899.1"/>
    <property type="molecule type" value="Genomic_DNA"/>
</dbReference>